<dbReference type="GO" id="GO:0005509">
    <property type="term" value="F:calcium ion binding"/>
    <property type="evidence" value="ECO:0007669"/>
    <property type="project" value="InterPro"/>
</dbReference>
<organism evidence="12">
    <name type="scientific">Aegilops tauschii</name>
    <name type="common">Tausch's goatgrass</name>
    <name type="synonym">Aegilops squarrosa</name>
    <dbReference type="NCBI Taxonomy" id="37682"/>
    <lineage>
        <taxon>Eukaryota</taxon>
        <taxon>Viridiplantae</taxon>
        <taxon>Streptophyta</taxon>
        <taxon>Embryophyta</taxon>
        <taxon>Tracheophyta</taxon>
        <taxon>Spermatophyta</taxon>
        <taxon>Magnoliopsida</taxon>
        <taxon>Liliopsida</taxon>
        <taxon>Poales</taxon>
        <taxon>Poaceae</taxon>
        <taxon>BOP clade</taxon>
        <taxon>Pooideae</taxon>
        <taxon>Triticodae</taxon>
        <taxon>Triticeae</taxon>
        <taxon>Triticinae</taxon>
        <taxon>Aegilops</taxon>
    </lineage>
</organism>
<comment type="cofactor">
    <cofactor evidence="11">
        <name>[2Fe-2S] cluster</name>
        <dbReference type="ChEBI" id="CHEBI:190135"/>
    </cofactor>
</comment>
<feature type="binding site" evidence="11">
    <location>
        <position position="359"/>
    </location>
    <ligand>
        <name>[4Fe-4S] cluster</name>
        <dbReference type="ChEBI" id="CHEBI:49883"/>
    </ligand>
</feature>
<comment type="subunit">
    <text evidence="11">Monomer.</text>
</comment>
<keyword evidence="7" id="KW-0106">Calcium</keyword>
<evidence type="ECO:0000256" key="11">
    <source>
        <dbReference type="HAMAP-Rule" id="MF_03115"/>
    </source>
</evidence>
<evidence type="ECO:0000256" key="6">
    <source>
        <dbReference type="ARBA" id="ARBA00022723"/>
    </source>
</evidence>
<dbReference type="GO" id="GO:0051537">
    <property type="term" value="F:2 iron, 2 sulfur cluster binding"/>
    <property type="evidence" value="ECO:0007669"/>
    <property type="project" value="UniProtKB-UniRule"/>
</dbReference>
<feature type="short sequence motif" description="Cx2C motif 1" evidence="11">
    <location>
        <begin position="356"/>
        <end position="359"/>
    </location>
</feature>
<feature type="binding site" evidence="11">
    <location>
        <position position="367"/>
    </location>
    <ligand>
        <name>[4Fe-4S] cluster</name>
        <dbReference type="ChEBI" id="CHEBI:49883"/>
    </ligand>
</feature>
<feature type="short sequence motif" description="Cx2C motif 2" evidence="11">
    <location>
        <begin position="367"/>
        <end position="370"/>
    </location>
</feature>
<dbReference type="Pfam" id="PF05093">
    <property type="entry name" value="CIAPIN1"/>
    <property type="match status" value="1"/>
</dbReference>
<dbReference type="EnsemblPlants" id="EMT00331">
    <property type="protein sequence ID" value="EMT00331"/>
    <property type="gene ID" value="F775_00237"/>
</dbReference>
<dbReference type="InterPro" id="IPR029063">
    <property type="entry name" value="SAM-dependent_MTases_sf"/>
</dbReference>
<comment type="function">
    <text evidence="11">Component of the cytosolic iron-sulfur (Fe-S) protein assembly (CIA) machinery. Required for the maturation of extramitochondrial Fe-S proteins. Part of an electron transfer chain functioning in an early step of cytosolic Fe-S biogenesis, facilitating the de novo assembly of a [4Fe-4S] cluster on the cytosolic Fe-S scaffold complex. Electrons are transferred from NADPH via a FAD- and FMN-containing diflavin oxidoreductase. Together with the diflavin oxidoreductase, also required for the assembly of the diferric tyrosyl radical cofactor of ribonucleotide reductase (RNR), probably by providing electrons for reduction during radical cofactor maturation in the catalytic small subunit.</text>
</comment>
<dbReference type="Gene3D" id="1.10.238.10">
    <property type="entry name" value="EF-hand"/>
    <property type="match status" value="1"/>
</dbReference>
<evidence type="ECO:0000256" key="8">
    <source>
        <dbReference type="ARBA" id="ARBA00023004"/>
    </source>
</evidence>
<evidence type="ECO:0000313" key="12">
    <source>
        <dbReference type="EnsemblPlants" id="EMT00331"/>
    </source>
</evidence>
<dbReference type="PANTHER" id="PTHR13273">
    <property type="entry name" value="ANAMORSIN"/>
    <property type="match status" value="1"/>
</dbReference>
<dbReference type="GO" id="GO:0016226">
    <property type="term" value="P:iron-sulfur cluster assembly"/>
    <property type="evidence" value="ECO:0007669"/>
    <property type="project" value="UniProtKB-UniRule"/>
</dbReference>
<evidence type="ECO:0000256" key="3">
    <source>
        <dbReference type="ARBA" id="ARBA00022485"/>
    </source>
</evidence>
<comment type="domain">
    <text evidence="11">The twin Cx2C motifs are involved in the recognition by the mitochondrial MIA40-ERV1 disulfide relay system. The formation of 2 disulfide bonds in the Cx2C motifs through dithiol/disulfide exchange reactions effectively traps the protein in the mitochondrial intermembrane space.</text>
</comment>
<dbReference type="PANTHER" id="PTHR13273:SF14">
    <property type="entry name" value="ANAMORSIN"/>
    <property type="match status" value="1"/>
</dbReference>
<protein>
    <recommendedName>
        <fullName evidence="11">Anamorsin homolog</fullName>
    </recommendedName>
    <alternativeName>
        <fullName evidence="11">Fe-S cluster assembly protein DRE2 homolog</fullName>
    </alternativeName>
</protein>
<reference evidence="12" key="1">
    <citation type="submission" date="2015-06" db="UniProtKB">
        <authorList>
            <consortium name="EnsemblPlants"/>
        </authorList>
    </citation>
    <scope>IDENTIFICATION</scope>
</reference>
<feature type="binding site" evidence="11">
    <location>
        <position position="325"/>
    </location>
    <ligand>
        <name>[2Fe-2S] cluster</name>
        <dbReference type="ChEBI" id="CHEBI:190135"/>
    </ligand>
</feature>
<comment type="caution">
    <text evidence="11">Lacks conserved residue(s) required for the propagation of feature annotation.</text>
</comment>
<evidence type="ECO:0000256" key="9">
    <source>
        <dbReference type="ARBA" id="ARBA00023014"/>
    </source>
</evidence>
<evidence type="ECO:0000256" key="5">
    <source>
        <dbReference type="ARBA" id="ARBA00022714"/>
    </source>
</evidence>
<dbReference type="InterPro" id="IPR002048">
    <property type="entry name" value="EF_hand_dom"/>
</dbReference>
<evidence type="ECO:0000256" key="2">
    <source>
        <dbReference type="ARBA" id="ARBA00008169"/>
    </source>
</evidence>
<comment type="similarity">
    <text evidence="2 11">Belongs to the anamorsin family.</text>
</comment>
<feature type="binding site" evidence="11">
    <location>
        <position position="328"/>
    </location>
    <ligand>
        <name>[2Fe-2S] cluster</name>
        <dbReference type="ChEBI" id="CHEBI:190135"/>
    </ligand>
</feature>
<keyword evidence="4 11" id="KW-0963">Cytoplasm</keyword>
<comment type="subcellular location">
    <subcellularLocation>
        <location evidence="11">Cytoplasm</location>
    </subcellularLocation>
    <subcellularLocation>
        <location evidence="11">Mitochondrion intermembrane space</location>
    </subcellularLocation>
</comment>
<proteinExistence type="inferred from homology"/>
<keyword evidence="9 11" id="KW-0411">Iron-sulfur</keyword>
<dbReference type="SMART" id="SM00054">
    <property type="entry name" value="EFh"/>
    <property type="match status" value="2"/>
</dbReference>
<comment type="domain">
    <text evidence="11">The N-terminal domain has structural similarity with S-adenosyl-L-methionine-dependent methyltransferases, but does not bind S-adenosyl-L-methionine. It is required for correct assembly of the 2 Fe-S clusters.</text>
</comment>
<evidence type="ECO:0000256" key="1">
    <source>
        <dbReference type="ARBA" id="ARBA00001966"/>
    </source>
</evidence>
<feature type="region of interest" description="Fe-S binding site B" evidence="11">
    <location>
        <begin position="356"/>
        <end position="370"/>
    </location>
</feature>
<dbReference type="InterPro" id="IPR018247">
    <property type="entry name" value="EF_Hand_1_Ca_BS"/>
</dbReference>
<feature type="binding site" evidence="11">
    <location>
        <position position="356"/>
    </location>
    <ligand>
        <name>[4Fe-4S] cluster</name>
        <dbReference type="ChEBI" id="CHEBI:49883"/>
    </ligand>
</feature>
<dbReference type="InterPro" id="IPR046408">
    <property type="entry name" value="CIAPIN1"/>
</dbReference>
<keyword evidence="8 11" id="KW-0408">Iron</keyword>
<keyword evidence="3 11" id="KW-0004">4Fe-4S</keyword>
<dbReference type="PROSITE" id="PS00018">
    <property type="entry name" value="EF_HAND_1"/>
    <property type="match status" value="2"/>
</dbReference>
<name>N1QQK8_AEGTA</name>
<keyword evidence="6 11" id="KW-0479">Metal-binding</keyword>
<dbReference type="GO" id="GO:0005758">
    <property type="term" value="C:mitochondrial intermembrane space"/>
    <property type="evidence" value="ECO:0007669"/>
    <property type="project" value="UniProtKB-SubCell"/>
</dbReference>
<accession>N1QQK8</accession>
<dbReference type="CDD" id="cd00051">
    <property type="entry name" value="EFh"/>
    <property type="match status" value="1"/>
</dbReference>
<dbReference type="PROSITE" id="PS50222">
    <property type="entry name" value="EF_HAND_2"/>
    <property type="match status" value="1"/>
</dbReference>
<evidence type="ECO:0000256" key="7">
    <source>
        <dbReference type="ARBA" id="ARBA00022837"/>
    </source>
</evidence>
<dbReference type="AlphaFoldDB" id="N1QQK8"/>
<dbReference type="Pfam" id="PF13499">
    <property type="entry name" value="EF-hand_7"/>
    <property type="match status" value="1"/>
</dbReference>
<evidence type="ECO:0000256" key="10">
    <source>
        <dbReference type="ARBA" id="ARBA00023128"/>
    </source>
</evidence>
<comment type="domain">
    <text evidence="11">The C-terminal domain binds 2 Fe-S clusters but is otherwise mostly in an intrinsically disordered conformation.</text>
</comment>
<feature type="binding site" evidence="11">
    <location>
        <position position="330"/>
    </location>
    <ligand>
        <name>[2Fe-2S] cluster</name>
        <dbReference type="ChEBI" id="CHEBI:190135"/>
    </ligand>
</feature>
<dbReference type="ExpressionAtlas" id="N1QQK8">
    <property type="expression patterns" value="baseline"/>
</dbReference>
<feature type="binding site" evidence="11">
    <location>
        <position position="316"/>
    </location>
    <ligand>
        <name>[2Fe-2S] cluster</name>
        <dbReference type="ChEBI" id="CHEBI:190135"/>
    </ligand>
</feature>
<dbReference type="InterPro" id="IPR011992">
    <property type="entry name" value="EF-hand-dom_pair"/>
</dbReference>
<dbReference type="Gene3D" id="3.40.50.150">
    <property type="entry name" value="Vaccinia Virus protein VP39"/>
    <property type="match status" value="1"/>
</dbReference>
<sequence length="589" mass="63913">MKDTNAPNSHLLSHEVNVELNMLRATMINEVGGEVDCRDIVTVDNGGLRNIKKQLLEKLPEPRALGDGIGHSTILNLSTGAGYRGLSFRRPRYERGPQVDAVAGSRATGVRTAGPIGVTVGNKVGRWRGRQRKTQGHGAADVPKNPLHQVPVSVARGVHVETHLLDGVLQVQPSGKFPFDDASVGAVLSVIKNVESFGDQLVAEISRVLKAGGIVLVQSFTPSSDQKPSNYIERQLLMGGFGEVDASATSSQDSMQSVTIKAKKPSWSIGSSSPLRKAIKALPKIEIDDGNELIDEDSLLTEEDLKKPQLPVVGDCEVGATKKACKNCSCGRAEAEQKVEKLGLTAEQIDNPVSACGSCGLGDAFRCSTCPYRGLAPFKLGEKKRIYVFHGEAWTTVVTAKEDKRAWSVVARVSLSCPAVSSQVEVYQINVIEFKQSQTRTQLCHIHILRNNMSVEILDGKTVQSFVEDEGAFHSSVDGRFAALDTNHDGLLSYSEMAQELMSLRVLEKHFGVDESAMSRGELVELYRGLFARFDRDGNGTVDLEEFRAEMKEVMLAVANGLGFLPVQMVVEEGSFLKVAVDRELAKAT</sequence>
<evidence type="ECO:0000256" key="4">
    <source>
        <dbReference type="ARBA" id="ARBA00022490"/>
    </source>
</evidence>
<dbReference type="GO" id="GO:0051539">
    <property type="term" value="F:4 iron, 4 sulfur cluster binding"/>
    <property type="evidence" value="ECO:0007669"/>
    <property type="project" value="UniProtKB-KW"/>
</dbReference>
<comment type="cofactor">
    <cofactor evidence="1 11">
        <name>[4Fe-4S] cluster</name>
        <dbReference type="ChEBI" id="CHEBI:49883"/>
    </cofactor>
</comment>
<dbReference type="HAMAP" id="MF_03115">
    <property type="entry name" value="Anamorsin"/>
    <property type="match status" value="1"/>
</dbReference>
<feature type="binding site" evidence="11">
    <location>
        <position position="370"/>
    </location>
    <ligand>
        <name>[4Fe-4S] cluster</name>
        <dbReference type="ChEBI" id="CHEBI:49883"/>
    </ligand>
</feature>
<keyword evidence="10 11" id="KW-0496">Mitochondrion</keyword>
<dbReference type="SUPFAM" id="SSF47473">
    <property type="entry name" value="EF-hand"/>
    <property type="match status" value="1"/>
</dbReference>
<keyword evidence="5 11" id="KW-0001">2Fe-2S</keyword>
<dbReference type="GO" id="GO:0009055">
    <property type="term" value="F:electron transfer activity"/>
    <property type="evidence" value="ECO:0007669"/>
    <property type="project" value="UniProtKB-UniRule"/>
</dbReference>
<dbReference type="InterPro" id="IPR007785">
    <property type="entry name" value="Anamorsin"/>
</dbReference>